<evidence type="ECO:0000256" key="7">
    <source>
        <dbReference type="SAM" id="Phobius"/>
    </source>
</evidence>
<evidence type="ECO:0000313" key="9">
    <source>
        <dbReference type="EMBL" id="TYO95373.1"/>
    </source>
</evidence>
<dbReference type="SUPFAM" id="SSF54862">
    <property type="entry name" value="4Fe-4S ferredoxins"/>
    <property type="match status" value="1"/>
</dbReference>
<keyword evidence="3" id="KW-0479">Metal-binding</keyword>
<dbReference type="Gene3D" id="3.30.70.20">
    <property type="match status" value="2"/>
</dbReference>
<keyword evidence="4" id="KW-0677">Repeat</keyword>
<comment type="caution">
    <text evidence="9">The sequence shown here is derived from an EMBL/GenBank/DDBJ whole genome shotgun (WGS) entry which is preliminary data.</text>
</comment>
<dbReference type="PROSITE" id="PS51379">
    <property type="entry name" value="4FE4S_FER_2"/>
    <property type="match status" value="2"/>
</dbReference>
<accession>A0A5S4ZRD8</accession>
<evidence type="ECO:0000256" key="4">
    <source>
        <dbReference type="ARBA" id="ARBA00022737"/>
    </source>
</evidence>
<feature type="domain" description="4Fe-4S ferredoxin-type" evidence="8">
    <location>
        <begin position="3"/>
        <end position="33"/>
    </location>
</feature>
<dbReference type="AlphaFoldDB" id="A0A5S4ZRD8"/>
<evidence type="ECO:0000256" key="3">
    <source>
        <dbReference type="ARBA" id="ARBA00022723"/>
    </source>
</evidence>
<dbReference type="InterPro" id="IPR051555">
    <property type="entry name" value="FDH_Electron_Transfer_Unit"/>
</dbReference>
<dbReference type="RefSeq" id="WP_166511720.1">
    <property type="nucleotide sequence ID" value="NZ_VNHM01000008.1"/>
</dbReference>
<evidence type="ECO:0000256" key="6">
    <source>
        <dbReference type="ARBA" id="ARBA00023014"/>
    </source>
</evidence>
<sequence>MSKGVLVDITRCVGCGSCAVACKMWNSLQYNNGVDTVGENAELAAEEWTVVKKAVVKKEQKTAWRFVKQQCLHCLEPACASACFSRAIQKTKEGPVVYVEELCVGCRYCMLACPYNIPKYEWDKTFPRVRKCQMCASRVSNGEAPACVGVCPSGALTFGDRAELLQLARERISSGGYINHIYGEDEAGGTNWLYIADVPFEELGFRTGITTKPLPEYSESILRLTPAVGLGWGAVLTGLYVYNRRRNEVAREEKISSVKKGKKK</sequence>
<name>A0A5S4ZRD8_9FIRM</name>
<dbReference type="CDD" id="cd10561">
    <property type="entry name" value="HybA_like"/>
    <property type="match status" value="1"/>
</dbReference>
<organism evidence="9 10">
    <name type="scientific">Desulfallas thermosapovorans DSM 6562</name>
    <dbReference type="NCBI Taxonomy" id="1121431"/>
    <lineage>
        <taxon>Bacteria</taxon>
        <taxon>Bacillati</taxon>
        <taxon>Bacillota</taxon>
        <taxon>Clostridia</taxon>
        <taxon>Eubacteriales</taxon>
        <taxon>Desulfallaceae</taxon>
        <taxon>Desulfallas</taxon>
    </lineage>
</organism>
<feature type="transmembrane region" description="Helical" evidence="7">
    <location>
        <begin position="221"/>
        <end position="242"/>
    </location>
</feature>
<keyword evidence="7" id="KW-0472">Membrane</keyword>
<dbReference type="PANTHER" id="PTHR43545">
    <property type="entry name" value="FORMATE DEHYDROGENASE, NITRATE-INDUCIBLE, IRON-SULFUR SUBUNIT"/>
    <property type="match status" value="1"/>
</dbReference>
<evidence type="ECO:0000313" key="10">
    <source>
        <dbReference type="Proteomes" id="UP000323166"/>
    </source>
</evidence>
<gene>
    <name evidence="9" type="ORF">LX24_01724</name>
</gene>
<evidence type="ECO:0000259" key="8">
    <source>
        <dbReference type="PROSITE" id="PS51379"/>
    </source>
</evidence>
<dbReference type="InterPro" id="IPR017896">
    <property type="entry name" value="4Fe4S_Fe-S-bd"/>
</dbReference>
<dbReference type="EMBL" id="VNHM01000008">
    <property type="protein sequence ID" value="TYO95373.1"/>
    <property type="molecule type" value="Genomic_DNA"/>
</dbReference>
<keyword evidence="5" id="KW-0408">Iron</keyword>
<dbReference type="GO" id="GO:0046872">
    <property type="term" value="F:metal ion binding"/>
    <property type="evidence" value="ECO:0007669"/>
    <property type="project" value="UniProtKB-KW"/>
</dbReference>
<evidence type="ECO:0000256" key="2">
    <source>
        <dbReference type="ARBA" id="ARBA00022485"/>
    </source>
</evidence>
<keyword evidence="2" id="KW-0004">4Fe-4S</keyword>
<evidence type="ECO:0000256" key="1">
    <source>
        <dbReference type="ARBA" id="ARBA00004196"/>
    </source>
</evidence>
<feature type="domain" description="4Fe-4S ferredoxin-type" evidence="8">
    <location>
        <begin position="94"/>
        <end position="123"/>
    </location>
</feature>
<dbReference type="PANTHER" id="PTHR43545:SF4">
    <property type="entry name" value="IRON-SULFUR PROTEIN"/>
    <property type="match status" value="1"/>
</dbReference>
<keyword evidence="6" id="KW-0411">Iron-sulfur</keyword>
<protein>
    <submittedName>
        <fullName evidence="9">Fe-S-cluster-containing dehydrogenase component</fullName>
    </submittedName>
</protein>
<dbReference type="Proteomes" id="UP000323166">
    <property type="component" value="Unassembled WGS sequence"/>
</dbReference>
<keyword evidence="7" id="KW-1133">Transmembrane helix</keyword>
<dbReference type="GO" id="GO:0030313">
    <property type="term" value="C:cell envelope"/>
    <property type="evidence" value="ECO:0007669"/>
    <property type="project" value="UniProtKB-SubCell"/>
</dbReference>
<keyword evidence="10" id="KW-1185">Reference proteome</keyword>
<keyword evidence="7" id="KW-0812">Transmembrane</keyword>
<dbReference type="Pfam" id="PF13247">
    <property type="entry name" value="Fer4_11"/>
    <property type="match status" value="1"/>
</dbReference>
<dbReference type="GO" id="GO:0051539">
    <property type="term" value="F:4 iron, 4 sulfur cluster binding"/>
    <property type="evidence" value="ECO:0007669"/>
    <property type="project" value="UniProtKB-KW"/>
</dbReference>
<comment type="subcellular location">
    <subcellularLocation>
        <location evidence="1">Cell envelope</location>
    </subcellularLocation>
</comment>
<dbReference type="PROSITE" id="PS00198">
    <property type="entry name" value="4FE4S_FER_1"/>
    <property type="match status" value="1"/>
</dbReference>
<dbReference type="InterPro" id="IPR017900">
    <property type="entry name" value="4Fe4S_Fe_S_CS"/>
</dbReference>
<evidence type="ECO:0000256" key="5">
    <source>
        <dbReference type="ARBA" id="ARBA00023004"/>
    </source>
</evidence>
<proteinExistence type="predicted"/>
<reference evidence="9 10" key="1">
    <citation type="submission" date="2019-07" db="EMBL/GenBank/DDBJ databases">
        <title>Genomic Encyclopedia of Type Strains, Phase I: the one thousand microbial genomes (KMG-I) project.</title>
        <authorList>
            <person name="Kyrpides N."/>
        </authorList>
    </citation>
    <scope>NUCLEOTIDE SEQUENCE [LARGE SCALE GENOMIC DNA]</scope>
    <source>
        <strain evidence="9 10">DSM 6562</strain>
    </source>
</reference>